<proteinExistence type="inferred from homology"/>
<dbReference type="CDD" id="cd05233">
    <property type="entry name" value="SDR_c"/>
    <property type="match status" value="1"/>
</dbReference>
<dbReference type="PANTHER" id="PTHR43669:SF3">
    <property type="entry name" value="ALCOHOL DEHYDROGENASE, PUTATIVE (AFU_ORTHOLOGUE AFUA_3G03445)-RELATED"/>
    <property type="match status" value="1"/>
</dbReference>
<evidence type="ECO:0000256" key="2">
    <source>
        <dbReference type="ARBA" id="ARBA00023002"/>
    </source>
</evidence>
<name>A0A158M3H3_9BORD</name>
<dbReference type="Gene3D" id="3.40.50.720">
    <property type="entry name" value="NAD(P)-binding Rossmann-like Domain"/>
    <property type="match status" value="1"/>
</dbReference>
<dbReference type="Pfam" id="PF00106">
    <property type="entry name" value="adh_short"/>
    <property type="match status" value="1"/>
</dbReference>
<dbReference type="SUPFAM" id="SSF51735">
    <property type="entry name" value="NAD(P)-binding Rossmann-fold domains"/>
    <property type="match status" value="1"/>
</dbReference>
<dbReference type="InterPro" id="IPR002347">
    <property type="entry name" value="SDR_fam"/>
</dbReference>
<sequence length="138" mass="14201">MSQKVLITAAASGIGLEIARAYVAAGATVFITDINQQAIDAAQREVPGLLATLCDNAKLADIEKMIPAAIKALGGLDVLVNNAGIAGPTATVEDVDPAKWEQVIAVDLIGTFNVTRLAIPHLKQQPTASILIMSSLGG</sequence>
<comment type="similarity">
    <text evidence="1">Belongs to the short-chain dehydrogenases/reductases (SDR) family.</text>
</comment>
<dbReference type="PATRIC" id="fig|1331206.3.peg.2619"/>
<keyword evidence="2" id="KW-0560">Oxidoreductase</keyword>
<protein>
    <submittedName>
        <fullName evidence="3">KR domain protein</fullName>
    </submittedName>
</protein>
<gene>
    <name evidence="3" type="ORF">L497_1832</name>
</gene>
<dbReference type="PANTHER" id="PTHR43669">
    <property type="entry name" value="5-KETO-D-GLUCONATE 5-REDUCTASE"/>
    <property type="match status" value="1"/>
</dbReference>
<reference evidence="3 4" key="1">
    <citation type="submission" date="2014-03" db="EMBL/GenBank/DDBJ databases">
        <title>Genome sequence of Bordetella holmseii.</title>
        <authorList>
            <person name="Harvill E."/>
            <person name="Goodfield L.L."/>
            <person name="Ivanov Y."/>
            <person name="Meyer J.A."/>
            <person name="Newth C."/>
            <person name="Cassiday P."/>
            <person name="Tondella M.L."/>
            <person name="Liao P."/>
            <person name="Zimmerman J."/>
            <person name="Meert K."/>
            <person name="Wessel D."/>
            <person name="Berger J."/>
            <person name="Dean J.M."/>
            <person name="Holubkov R."/>
            <person name="Burr J."/>
            <person name="Liu T."/>
            <person name="Brinkac L.M."/>
            <person name="Sanka R."/>
            <person name="Kim M."/>
            <person name="Losada L."/>
        </authorList>
    </citation>
    <scope>NUCLEOTIDE SEQUENCE [LARGE SCALE GENOMIC DNA]</scope>
    <source>
        <strain evidence="3 4">CDC-H585-BH</strain>
    </source>
</reference>
<dbReference type="EMBL" id="JFZZ01000106">
    <property type="protein sequence ID" value="KAK88979.1"/>
    <property type="molecule type" value="Genomic_DNA"/>
</dbReference>
<dbReference type="PRINTS" id="PR00081">
    <property type="entry name" value="GDHRDH"/>
</dbReference>
<organism evidence="3 4">
    <name type="scientific">Bordetella holmesii CDC-H585-BH</name>
    <dbReference type="NCBI Taxonomy" id="1331206"/>
    <lineage>
        <taxon>Bacteria</taxon>
        <taxon>Pseudomonadati</taxon>
        <taxon>Pseudomonadota</taxon>
        <taxon>Betaproteobacteria</taxon>
        <taxon>Burkholderiales</taxon>
        <taxon>Alcaligenaceae</taxon>
        <taxon>Bordetella</taxon>
    </lineage>
</organism>
<accession>A0A158M3H3</accession>
<dbReference type="Proteomes" id="UP000026682">
    <property type="component" value="Unassembled WGS sequence"/>
</dbReference>
<dbReference type="GO" id="GO:0016491">
    <property type="term" value="F:oxidoreductase activity"/>
    <property type="evidence" value="ECO:0007669"/>
    <property type="project" value="UniProtKB-KW"/>
</dbReference>
<comment type="caution">
    <text evidence="3">The sequence shown here is derived from an EMBL/GenBank/DDBJ whole genome shotgun (WGS) entry which is preliminary data.</text>
</comment>
<evidence type="ECO:0000313" key="3">
    <source>
        <dbReference type="EMBL" id="KAK88979.1"/>
    </source>
</evidence>
<dbReference type="AlphaFoldDB" id="A0A158M3H3"/>
<dbReference type="InterPro" id="IPR036291">
    <property type="entry name" value="NAD(P)-bd_dom_sf"/>
</dbReference>
<evidence type="ECO:0000313" key="4">
    <source>
        <dbReference type="Proteomes" id="UP000026682"/>
    </source>
</evidence>
<evidence type="ECO:0000256" key="1">
    <source>
        <dbReference type="ARBA" id="ARBA00006484"/>
    </source>
</evidence>